<dbReference type="SUPFAM" id="SSF52172">
    <property type="entry name" value="CheY-like"/>
    <property type="match status" value="1"/>
</dbReference>
<dbReference type="EMBL" id="GL883078">
    <property type="protein sequence ID" value="EGF91537.1"/>
    <property type="molecule type" value="Genomic_DNA"/>
</dbReference>
<dbReference type="Gene3D" id="3.40.50.2300">
    <property type="match status" value="1"/>
</dbReference>
<sequence length="240" mass="27005">MLEKKNTVLIVDDEDEIRKMLSIFLEAADFKVCECDSGKQALRLSASVRPDLILLDLGLPDIDGKEVIAKIREWSNVPIVVLTARSEDADAAPALNCGADDYVTKPFSAEVLLARINANLRKSAVKEVGEPEIVHGPIRMDLVRHEVFIDGERIGFTPKEYDLLRFFLVNRGRMLTHKQILKEVWGPAHLEDTQYLRVYIGQVRDKLETRPGLGKSIVSESGIGYRMDLINPEPEKIQQA</sequence>
<dbReference type="STRING" id="715226.ABI_29540"/>
<evidence type="ECO:0000256" key="4">
    <source>
        <dbReference type="ARBA" id="ARBA00023012"/>
    </source>
</evidence>
<feature type="domain" description="Response regulatory" evidence="10">
    <location>
        <begin position="7"/>
        <end position="120"/>
    </location>
</feature>
<dbReference type="GO" id="GO:0000987">
    <property type="term" value="F:cis-regulatory region sequence-specific DNA binding"/>
    <property type="evidence" value="ECO:0007669"/>
    <property type="project" value="UniProtKB-ARBA"/>
</dbReference>
<keyword evidence="13" id="KW-1185">Reference proteome</keyword>
<dbReference type="Pfam" id="PF00072">
    <property type="entry name" value="Response_reg"/>
    <property type="match status" value="1"/>
</dbReference>
<dbReference type="HOGENOM" id="CLU_000445_30_8_5"/>
<evidence type="ECO:0000259" key="11">
    <source>
        <dbReference type="PROSITE" id="PS51755"/>
    </source>
</evidence>
<evidence type="ECO:0000256" key="3">
    <source>
        <dbReference type="ARBA" id="ARBA00022553"/>
    </source>
</evidence>
<evidence type="ECO:0000256" key="5">
    <source>
        <dbReference type="ARBA" id="ARBA00023015"/>
    </source>
</evidence>
<evidence type="ECO:0000313" key="12">
    <source>
        <dbReference type="EMBL" id="EGF91537.1"/>
    </source>
</evidence>
<dbReference type="InterPro" id="IPR001867">
    <property type="entry name" value="OmpR/PhoB-type_DNA-bd"/>
</dbReference>
<evidence type="ECO:0000256" key="6">
    <source>
        <dbReference type="ARBA" id="ARBA00023125"/>
    </source>
</evidence>
<dbReference type="InterPro" id="IPR036388">
    <property type="entry name" value="WH-like_DNA-bd_sf"/>
</dbReference>
<feature type="domain" description="OmpR/PhoB-type" evidence="11">
    <location>
        <begin position="130"/>
        <end position="229"/>
    </location>
</feature>
<keyword evidence="4" id="KW-0902">Two-component regulatory system</keyword>
<evidence type="ECO:0000256" key="8">
    <source>
        <dbReference type="PROSITE-ProRule" id="PRU00169"/>
    </source>
</evidence>
<reference evidence="13" key="1">
    <citation type="submission" date="2011-03" db="EMBL/GenBank/DDBJ databases">
        <title>Draft genome sequence of Brevundimonas diminuta.</title>
        <authorList>
            <person name="Brown P.J.B."/>
            <person name="Buechlein A."/>
            <person name="Hemmerich C."/>
            <person name="Brun Y.V."/>
        </authorList>
    </citation>
    <scope>NUCLEOTIDE SEQUENCE [LARGE SCALE GENOMIC DNA]</scope>
    <source>
        <strain evidence="13">C19</strain>
    </source>
</reference>
<dbReference type="GO" id="GO:0000156">
    <property type="term" value="F:phosphorelay response regulator activity"/>
    <property type="evidence" value="ECO:0007669"/>
    <property type="project" value="TreeGrafter"/>
</dbReference>
<dbReference type="SMART" id="SM00448">
    <property type="entry name" value="REC"/>
    <property type="match status" value="1"/>
</dbReference>
<dbReference type="GO" id="GO:0032993">
    <property type="term" value="C:protein-DNA complex"/>
    <property type="evidence" value="ECO:0007669"/>
    <property type="project" value="TreeGrafter"/>
</dbReference>
<dbReference type="Pfam" id="PF00486">
    <property type="entry name" value="Trans_reg_C"/>
    <property type="match status" value="1"/>
</dbReference>
<evidence type="ECO:0000256" key="7">
    <source>
        <dbReference type="ARBA" id="ARBA00023163"/>
    </source>
</evidence>
<keyword evidence="7" id="KW-0804">Transcription</keyword>
<keyword evidence="6 9" id="KW-0238">DNA-binding</keyword>
<evidence type="ECO:0000256" key="1">
    <source>
        <dbReference type="ARBA" id="ARBA00004496"/>
    </source>
</evidence>
<proteinExistence type="predicted"/>
<dbReference type="CDD" id="cd17620">
    <property type="entry name" value="REC_OmpR_KdpE-like"/>
    <property type="match status" value="1"/>
</dbReference>
<dbReference type="Proteomes" id="UP000006512">
    <property type="component" value="Unassembled WGS sequence"/>
</dbReference>
<dbReference type="PROSITE" id="PS51755">
    <property type="entry name" value="OMPR_PHOB"/>
    <property type="match status" value="1"/>
</dbReference>
<dbReference type="InterPro" id="IPR011006">
    <property type="entry name" value="CheY-like_superfamily"/>
</dbReference>
<dbReference type="FunFam" id="3.40.50.2300:FF:000021">
    <property type="entry name" value="Two-component system response regulator KdpE"/>
    <property type="match status" value="1"/>
</dbReference>
<dbReference type="OrthoDB" id="9802426at2"/>
<protein>
    <submittedName>
        <fullName evidence="12">KDP operon transcriptional regulatory protein kdpE</fullName>
    </submittedName>
</protein>
<dbReference type="GO" id="GO:0042802">
    <property type="term" value="F:identical protein binding"/>
    <property type="evidence" value="ECO:0007669"/>
    <property type="project" value="UniProtKB-ARBA"/>
</dbReference>
<dbReference type="eggNOG" id="COG0745">
    <property type="taxonomic scope" value="Bacteria"/>
</dbReference>
<dbReference type="Gene3D" id="6.10.250.690">
    <property type="match status" value="1"/>
</dbReference>
<keyword evidence="3 8" id="KW-0597">Phosphoprotein</keyword>
<gene>
    <name evidence="12" type="ORF">ABI_29540</name>
</gene>
<evidence type="ECO:0000313" key="13">
    <source>
        <dbReference type="Proteomes" id="UP000006512"/>
    </source>
</evidence>
<dbReference type="PANTHER" id="PTHR48111">
    <property type="entry name" value="REGULATOR OF RPOS"/>
    <property type="match status" value="1"/>
</dbReference>
<dbReference type="Gene3D" id="1.10.10.10">
    <property type="entry name" value="Winged helix-like DNA-binding domain superfamily/Winged helix DNA-binding domain"/>
    <property type="match status" value="1"/>
</dbReference>
<accession>F4QMU6</accession>
<evidence type="ECO:0000256" key="9">
    <source>
        <dbReference type="PROSITE-ProRule" id="PRU01091"/>
    </source>
</evidence>
<feature type="DNA-binding region" description="OmpR/PhoB-type" evidence="9">
    <location>
        <begin position="130"/>
        <end position="229"/>
    </location>
</feature>
<comment type="subcellular location">
    <subcellularLocation>
        <location evidence="1">Cytoplasm</location>
    </subcellularLocation>
</comment>
<evidence type="ECO:0000256" key="2">
    <source>
        <dbReference type="ARBA" id="ARBA00022490"/>
    </source>
</evidence>
<dbReference type="PANTHER" id="PTHR48111:SF50">
    <property type="entry name" value="KDP OPERON TRANSCRIPTIONAL REGULATORY PROTEIN KDPE"/>
    <property type="match status" value="1"/>
</dbReference>
<dbReference type="SMART" id="SM00862">
    <property type="entry name" value="Trans_reg_C"/>
    <property type="match status" value="1"/>
</dbReference>
<dbReference type="GO" id="GO:0045893">
    <property type="term" value="P:positive regulation of DNA-templated transcription"/>
    <property type="evidence" value="ECO:0007669"/>
    <property type="project" value="UniProtKB-ARBA"/>
</dbReference>
<feature type="modified residue" description="4-aspartylphosphate" evidence="8">
    <location>
        <position position="56"/>
    </location>
</feature>
<dbReference type="GO" id="GO:0005829">
    <property type="term" value="C:cytosol"/>
    <property type="evidence" value="ECO:0007669"/>
    <property type="project" value="TreeGrafter"/>
</dbReference>
<dbReference type="CDD" id="cd00383">
    <property type="entry name" value="trans_reg_C"/>
    <property type="match status" value="1"/>
</dbReference>
<name>F4QMU6_9CAUL</name>
<organism evidence="12 13">
    <name type="scientific">Asticcacaulis biprosthecium C19</name>
    <dbReference type="NCBI Taxonomy" id="715226"/>
    <lineage>
        <taxon>Bacteria</taxon>
        <taxon>Pseudomonadati</taxon>
        <taxon>Pseudomonadota</taxon>
        <taxon>Alphaproteobacteria</taxon>
        <taxon>Caulobacterales</taxon>
        <taxon>Caulobacteraceae</taxon>
        <taxon>Asticcacaulis</taxon>
    </lineage>
</organism>
<evidence type="ECO:0000259" key="10">
    <source>
        <dbReference type="PROSITE" id="PS50110"/>
    </source>
</evidence>
<keyword evidence="2" id="KW-0963">Cytoplasm</keyword>
<dbReference type="RefSeq" id="WP_006273739.1">
    <property type="nucleotide sequence ID" value="NZ_GL883078.1"/>
</dbReference>
<dbReference type="InterPro" id="IPR039420">
    <property type="entry name" value="WalR-like"/>
</dbReference>
<dbReference type="InterPro" id="IPR001789">
    <property type="entry name" value="Sig_transdc_resp-reg_receiver"/>
</dbReference>
<dbReference type="AlphaFoldDB" id="F4QMU6"/>
<dbReference type="PROSITE" id="PS50110">
    <property type="entry name" value="RESPONSE_REGULATORY"/>
    <property type="match status" value="1"/>
</dbReference>
<keyword evidence="5" id="KW-0805">Transcription regulation</keyword>